<proteinExistence type="predicted"/>
<accession>A0A438K9L4</accession>
<comment type="caution">
    <text evidence="4">The sequence shown here is derived from an EMBL/GenBank/DDBJ whole genome shotgun (WGS) entry which is preliminary data.</text>
</comment>
<dbReference type="Pfam" id="PF00650">
    <property type="entry name" value="CRAL_TRIO"/>
    <property type="match status" value="1"/>
</dbReference>
<dbReference type="AlphaFoldDB" id="A0A438K9L4"/>
<dbReference type="CDD" id="cd00170">
    <property type="entry name" value="SEC14"/>
    <property type="match status" value="1"/>
</dbReference>
<dbReference type="SUPFAM" id="SSF52087">
    <property type="entry name" value="CRAL/TRIO domain"/>
    <property type="match status" value="1"/>
</dbReference>
<dbReference type="Proteomes" id="UP000288805">
    <property type="component" value="Unassembled WGS sequence"/>
</dbReference>
<dbReference type="Gene3D" id="3.40.525.10">
    <property type="entry name" value="CRAL-TRIO lipid binding domain"/>
    <property type="match status" value="1"/>
</dbReference>
<evidence type="ECO:0000256" key="1">
    <source>
        <dbReference type="SAM" id="MobiDB-lite"/>
    </source>
</evidence>
<dbReference type="PROSITE" id="PS50191">
    <property type="entry name" value="CRAL_TRIO"/>
    <property type="match status" value="1"/>
</dbReference>
<dbReference type="SMART" id="SM01100">
    <property type="entry name" value="CRAL_TRIO_N"/>
    <property type="match status" value="1"/>
</dbReference>
<dbReference type="PANTHER" id="PTHR46277:SF19">
    <property type="entry name" value="RANDOM SLUG PROTEIN 5-LIKE"/>
    <property type="match status" value="1"/>
</dbReference>
<evidence type="ECO:0000313" key="4">
    <source>
        <dbReference type="EMBL" id="RVX17891.1"/>
    </source>
</evidence>
<dbReference type="InterPro" id="IPR011074">
    <property type="entry name" value="CRAL/TRIO_N_dom"/>
</dbReference>
<feature type="domain" description="CRAL-TRIO" evidence="3">
    <location>
        <begin position="90"/>
        <end position="269"/>
    </location>
</feature>
<evidence type="ECO:0000259" key="3">
    <source>
        <dbReference type="PROSITE" id="PS50191"/>
    </source>
</evidence>
<dbReference type="SMART" id="SM00516">
    <property type="entry name" value="SEC14"/>
    <property type="match status" value="1"/>
</dbReference>
<dbReference type="SUPFAM" id="SSF46938">
    <property type="entry name" value="CRAL/TRIO N-terminal domain"/>
    <property type="match status" value="1"/>
</dbReference>
<dbReference type="InterPro" id="IPR036865">
    <property type="entry name" value="CRAL-TRIO_dom_sf"/>
</dbReference>
<reference evidence="4 5" key="1">
    <citation type="journal article" date="2018" name="PLoS Genet.">
        <title>Population sequencing reveals clonal diversity and ancestral inbreeding in the grapevine cultivar Chardonnay.</title>
        <authorList>
            <person name="Roach M.J."/>
            <person name="Johnson D.L."/>
            <person name="Bohlmann J."/>
            <person name="van Vuuren H.J."/>
            <person name="Jones S.J."/>
            <person name="Pretorius I.S."/>
            <person name="Schmidt S.A."/>
            <person name="Borneman A.R."/>
        </authorList>
    </citation>
    <scope>NUCLEOTIDE SEQUENCE [LARGE SCALE GENOMIC DNA]</scope>
    <source>
        <strain evidence="5">cv. Chardonnay</strain>
        <tissue evidence="4">Leaf</tissue>
    </source>
</reference>
<dbReference type="PANTHER" id="PTHR46277">
    <property type="entry name" value="OS03G0850700 PROTEIN"/>
    <property type="match status" value="1"/>
</dbReference>
<evidence type="ECO:0000256" key="2">
    <source>
        <dbReference type="SAM" id="Phobius"/>
    </source>
</evidence>
<dbReference type="EMBL" id="QGNW01000012">
    <property type="protein sequence ID" value="RVX17891.1"/>
    <property type="molecule type" value="Genomic_DNA"/>
</dbReference>
<feature type="transmembrane region" description="Helical" evidence="2">
    <location>
        <begin position="208"/>
        <end position="228"/>
    </location>
</feature>
<keyword evidence="2" id="KW-0472">Membrane</keyword>
<keyword evidence="2" id="KW-1133">Transmembrane helix</keyword>
<dbReference type="InterPro" id="IPR036273">
    <property type="entry name" value="CRAL/TRIO_N_dom_sf"/>
</dbReference>
<dbReference type="InterPro" id="IPR001251">
    <property type="entry name" value="CRAL-TRIO_dom"/>
</dbReference>
<organism evidence="4 5">
    <name type="scientific">Vitis vinifera</name>
    <name type="common">Grape</name>
    <dbReference type="NCBI Taxonomy" id="29760"/>
    <lineage>
        <taxon>Eukaryota</taxon>
        <taxon>Viridiplantae</taxon>
        <taxon>Streptophyta</taxon>
        <taxon>Embryophyta</taxon>
        <taxon>Tracheophyta</taxon>
        <taxon>Spermatophyta</taxon>
        <taxon>Magnoliopsida</taxon>
        <taxon>eudicotyledons</taxon>
        <taxon>Gunneridae</taxon>
        <taxon>Pentapetalae</taxon>
        <taxon>rosids</taxon>
        <taxon>Vitales</taxon>
        <taxon>Vitaceae</taxon>
        <taxon>Viteae</taxon>
        <taxon>Vitis</taxon>
    </lineage>
</organism>
<sequence>MSFDEKLEEARDGEGSMKINEMEQTKVSLMRTYVESQDPSSRDPSSQKADDLMIRRFLRARDLDVEKASALFLRYLKWRQTFVPNGSISLSQVRNEVAQNKMFLQGLDKQGRPISVVLGAKHFQYQGSLDEFKRILEMYTQISTQSSASAFLISLADENSIKWMPPGQEKFVVIGDLEGWGYSNSDMRAYLGALSILQDYYPERLGKLFIIHAPYIFMAIWKIVYPFIDKNTKKKIVLVEKTKLRSTLLEEIDESQLPQIYGGKLPLVPIQDS</sequence>
<name>A0A438K9L4_VITVI</name>
<evidence type="ECO:0000313" key="5">
    <source>
        <dbReference type="Proteomes" id="UP000288805"/>
    </source>
</evidence>
<gene>
    <name evidence="4" type="primary">sec14</name>
    <name evidence="4" type="ORF">CK203_003930</name>
</gene>
<keyword evidence="2" id="KW-0812">Transmembrane</keyword>
<feature type="region of interest" description="Disordered" evidence="1">
    <location>
        <begin position="1"/>
        <end position="23"/>
    </location>
</feature>
<protein>
    <submittedName>
        <fullName evidence="4">Sec14 cytosolic factor</fullName>
    </submittedName>
</protein>